<dbReference type="InterPro" id="IPR008767">
    <property type="entry name" value="Phage_SPP1_head-tail_adaptor"/>
</dbReference>
<comment type="caution">
    <text evidence="1">The sequence shown here is derived from an EMBL/GenBank/DDBJ whole genome shotgun (WGS) entry which is preliminary data.</text>
</comment>
<name>A0A2J7TJU9_METSI</name>
<dbReference type="Proteomes" id="UP000236286">
    <property type="component" value="Unassembled WGS sequence"/>
</dbReference>
<evidence type="ECO:0000313" key="1">
    <source>
        <dbReference type="EMBL" id="PNG27007.1"/>
    </source>
</evidence>
<accession>A0A2J7TJU9</accession>
<sequence length="107" mass="11560">MRYGPNPVLIDVMRRSTDANSVRGAFAKAQTLMGSLRQTTGRELVEAGLPEDQIDIVVRVSITAQTLAITSEDRLNIGGRNYAIRSVGLPERRGGYIEIACGLSIGN</sequence>
<dbReference type="InterPro" id="IPR038666">
    <property type="entry name" value="SSP1_head-tail_sf"/>
</dbReference>
<dbReference type="Pfam" id="PF05521">
    <property type="entry name" value="Phage_HCP"/>
    <property type="match status" value="1"/>
</dbReference>
<dbReference type="EMBL" id="PDZR01000003">
    <property type="protein sequence ID" value="PNG27007.1"/>
    <property type="molecule type" value="Genomic_DNA"/>
</dbReference>
<reference evidence="1 2" key="1">
    <citation type="submission" date="2017-10" db="EMBL/GenBank/DDBJ databases">
        <title>Genome announcement of Methylocella silvestris TVC from permafrost.</title>
        <authorList>
            <person name="Wang J."/>
            <person name="Geng K."/>
            <person name="Ul-Haque F."/>
            <person name="Crombie A.T."/>
            <person name="Street L.E."/>
            <person name="Wookey P.A."/>
            <person name="Murrell J.C."/>
            <person name="Pratscher J."/>
        </authorList>
    </citation>
    <scope>NUCLEOTIDE SEQUENCE [LARGE SCALE GENOMIC DNA]</scope>
    <source>
        <strain evidence="1 2">TVC</strain>
    </source>
</reference>
<evidence type="ECO:0008006" key="3">
    <source>
        <dbReference type="Google" id="ProtNLM"/>
    </source>
</evidence>
<protein>
    <recommendedName>
        <fullName evidence="3">Phage head-tail adaptor</fullName>
    </recommendedName>
</protein>
<dbReference type="Gene3D" id="2.40.10.270">
    <property type="entry name" value="Bacteriophage SPP1 head-tail adaptor protein"/>
    <property type="match status" value="1"/>
</dbReference>
<gene>
    <name evidence="1" type="ORF">CR492_04705</name>
</gene>
<proteinExistence type="predicted"/>
<organism evidence="1 2">
    <name type="scientific">Methylocella silvestris</name>
    <dbReference type="NCBI Taxonomy" id="199596"/>
    <lineage>
        <taxon>Bacteria</taxon>
        <taxon>Pseudomonadati</taxon>
        <taxon>Pseudomonadota</taxon>
        <taxon>Alphaproteobacteria</taxon>
        <taxon>Hyphomicrobiales</taxon>
        <taxon>Beijerinckiaceae</taxon>
        <taxon>Methylocella</taxon>
    </lineage>
</organism>
<dbReference type="RefSeq" id="WP_102842596.1">
    <property type="nucleotide sequence ID" value="NZ_PDZR01000003.1"/>
</dbReference>
<dbReference type="AlphaFoldDB" id="A0A2J7TJU9"/>
<evidence type="ECO:0000313" key="2">
    <source>
        <dbReference type="Proteomes" id="UP000236286"/>
    </source>
</evidence>